<dbReference type="PRINTS" id="PR00344">
    <property type="entry name" value="BCTRLSENSOR"/>
</dbReference>
<proteinExistence type="predicted"/>
<dbReference type="PANTHER" id="PTHR43711">
    <property type="entry name" value="TWO-COMPONENT HISTIDINE KINASE"/>
    <property type="match status" value="1"/>
</dbReference>
<dbReference type="AlphaFoldDB" id="A0A5B8W9C2"/>
<keyword evidence="8" id="KW-0472">Membrane</keyword>
<dbReference type="InterPro" id="IPR003594">
    <property type="entry name" value="HATPase_dom"/>
</dbReference>
<dbReference type="InterPro" id="IPR011990">
    <property type="entry name" value="TPR-like_helical_dom_sf"/>
</dbReference>
<evidence type="ECO:0000256" key="5">
    <source>
        <dbReference type="ARBA" id="ARBA00022777"/>
    </source>
</evidence>
<dbReference type="Pfam" id="PF02518">
    <property type="entry name" value="HATPase_c"/>
    <property type="match status" value="1"/>
</dbReference>
<gene>
    <name evidence="10" type="ORF">FSB76_30315</name>
</gene>
<dbReference type="KEGG" id="mgk:FSB76_30315"/>
<evidence type="ECO:0000256" key="7">
    <source>
        <dbReference type="SAM" id="Coils"/>
    </source>
</evidence>
<evidence type="ECO:0000313" key="10">
    <source>
        <dbReference type="EMBL" id="QEC80037.1"/>
    </source>
</evidence>
<dbReference type="EMBL" id="CP042437">
    <property type="protein sequence ID" value="QEC80037.1"/>
    <property type="molecule type" value="Genomic_DNA"/>
</dbReference>
<dbReference type="PROSITE" id="PS51257">
    <property type="entry name" value="PROKAR_LIPOPROTEIN"/>
    <property type="match status" value="1"/>
</dbReference>
<dbReference type="InterPro" id="IPR036890">
    <property type="entry name" value="HATPase_C_sf"/>
</dbReference>
<keyword evidence="3" id="KW-0597">Phosphoprotein</keyword>
<dbReference type="SMART" id="SM00388">
    <property type="entry name" value="HisKA"/>
    <property type="match status" value="1"/>
</dbReference>
<evidence type="ECO:0000313" key="11">
    <source>
        <dbReference type="Proteomes" id="UP000321362"/>
    </source>
</evidence>
<dbReference type="Gene3D" id="1.10.287.130">
    <property type="match status" value="1"/>
</dbReference>
<evidence type="ECO:0000256" key="8">
    <source>
        <dbReference type="SAM" id="Phobius"/>
    </source>
</evidence>
<reference evidence="10 11" key="1">
    <citation type="journal article" date="2013" name="J. Microbiol.">
        <title>Mucilaginibacter ginsenosidivorax sp. nov., with ginsenoside converting activity isolated from sediment.</title>
        <authorList>
            <person name="Kim J.K."/>
            <person name="Choi T.E."/>
            <person name="Liu Q.M."/>
            <person name="Park H.Y."/>
            <person name="Yi T.H."/>
            <person name="Yoon M.H."/>
            <person name="Kim S.C."/>
            <person name="Im W.T."/>
        </authorList>
    </citation>
    <scope>NUCLEOTIDE SEQUENCE [LARGE SCALE GENOMIC DNA]</scope>
    <source>
        <strain evidence="10 11">KHI28</strain>
    </source>
</reference>
<accession>A0A5B8W9C2</accession>
<dbReference type="InterPro" id="IPR004358">
    <property type="entry name" value="Sig_transdc_His_kin-like_C"/>
</dbReference>
<name>A0A5B8W9C2_9SPHI</name>
<keyword evidence="6" id="KW-0902">Two-component regulatory system</keyword>
<dbReference type="GO" id="GO:0000155">
    <property type="term" value="F:phosphorelay sensor kinase activity"/>
    <property type="evidence" value="ECO:0007669"/>
    <property type="project" value="InterPro"/>
</dbReference>
<dbReference type="EC" id="2.7.13.3" evidence="2"/>
<dbReference type="SUPFAM" id="SSF48452">
    <property type="entry name" value="TPR-like"/>
    <property type="match status" value="2"/>
</dbReference>
<evidence type="ECO:0000256" key="2">
    <source>
        <dbReference type="ARBA" id="ARBA00012438"/>
    </source>
</evidence>
<dbReference type="CDD" id="cd00082">
    <property type="entry name" value="HisKA"/>
    <property type="match status" value="1"/>
</dbReference>
<feature type="coiled-coil region" evidence="7">
    <location>
        <begin position="369"/>
        <end position="412"/>
    </location>
</feature>
<dbReference type="InterPro" id="IPR003661">
    <property type="entry name" value="HisK_dim/P_dom"/>
</dbReference>
<evidence type="ECO:0000259" key="9">
    <source>
        <dbReference type="PROSITE" id="PS50109"/>
    </source>
</evidence>
<comment type="catalytic activity">
    <reaction evidence="1">
        <text>ATP + protein L-histidine = ADP + protein N-phospho-L-histidine.</text>
        <dbReference type="EC" id="2.7.13.3"/>
    </reaction>
</comment>
<dbReference type="Gene3D" id="1.25.40.10">
    <property type="entry name" value="Tetratricopeptide repeat domain"/>
    <property type="match status" value="1"/>
</dbReference>
<keyword evidence="7" id="KW-0175">Coiled coil</keyword>
<keyword evidence="5 10" id="KW-0418">Kinase</keyword>
<protein>
    <recommendedName>
        <fullName evidence="2">histidine kinase</fullName>
        <ecNumber evidence="2">2.7.13.3</ecNumber>
    </recommendedName>
</protein>
<evidence type="ECO:0000256" key="6">
    <source>
        <dbReference type="ARBA" id="ARBA00023012"/>
    </source>
</evidence>
<evidence type="ECO:0000256" key="4">
    <source>
        <dbReference type="ARBA" id="ARBA00022679"/>
    </source>
</evidence>
<evidence type="ECO:0000256" key="1">
    <source>
        <dbReference type="ARBA" id="ARBA00000085"/>
    </source>
</evidence>
<keyword evidence="11" id="KW-1185">Reference proteome</keyword>
<feature type="domain" description="Histidine kinase" evidence="9">
    <location>
        <begin position="480"/>
        <end position="692"/>
    </location>
</feature>
<dbReference type="Gene3D" id="3.30.565.10">
    <property type="entry name" value="Histidine kinase-like ATPase, C-terminal domain"/>
    <property type="match status" value="1"/>
</dbReference>
<dbReference type="SMART" id="SM00387">
    <property type="entry name" value="HATPase_c"/>
    <property type="match status" value="1"/>
</dbReference>
<sequence length="692" mass="79882">MFESKSIIQNRFYSILLFNFFLTYVSIAFFSCNRTTNTILSSKVFNKVLDSANRMSDNGQKNSALRYLDSAYRHSKNLDLLQTYNYYRFNYNYFYYNKPDKNRAMLYADSMLNLFDTPGKKEKYTTEYGQSFFYKGDVLFDQNKYNEAYVNFYRGKVIGSNGLDECVLSDYSYRMGMIMYRQEHFRLAAAYFKNSAKEGAACSDNFGSFYRIQELTDNAGLSYSSINMTDSALFFYEKTLKYIDEHQALYRDRQEMLDAARGVVYGNQANIYIGLKNYNQAKTLLKKSIGINLRKGYDNQDAQYTELKLAAVYNTLNQTDSLINILNVIKKQFDYLSQQDAWADWNNLMAEYFVKKNRHDEALKYFIKYDALKDSINQKNKALKEADIAEQIKRLEKDNEFDRLKKNSQQQNIYLNVTVIFVVMLVMIISLIFLNWQKSKKNIVTLGGLNQQINDQNTHLEDALNELKLNSREKDRILRTVAHDLRNPIGGIASLTTAMEEDDYTDEQREMLNLIKETSFNSLELINEILEATNTVNAELNTEPVEINALLTNSVELLRFKAAEKNQVIGLGLLAKPVELNINREKIWRVVSNLISNAIKFSPAGATVLVKAEEFENEVQVSVKDNGIGIPDKLKSQVFNMFTDAKRPGTEGEKSFGLGLSICQQIIESHKGRIWFESDTENGTTFHFSLPK</sequence>
<dbReference type="InterPro" id="IPR050736">
    <property type="entry name" value="Sensor_HK_Regulatory"/>
</dbReference>
<dbReference type="Proteomes" id="UP000321362">
    <property type="component" value="Chromosome"/>
</dbReference>
<dbReference type="PANTHER" id="PTHR43711:SF31">
    <property type="entry name" value="HISTIDINE KINASE"/>
    <property type="match status" value="1"/>
</dbReference>
<dbReference type="OrthoDB" id="9810447at2"/>
<dbReference type="InterPro" id="IPR005467">
    <property type="entry name" value="His_kinase_dom"/>
</dbReference>
<dbReference type="CDD" id="cd00075">
    <property type="entry name" value="HATPase"/>
    <property type="match status" value="1"/>
</dbReference>
<dbReference type="Pfam" id="PF00512">
    <property type="entry name" value="HisKA"/>
    <property type="match status" value="1"/>
</dbReference>
<dbReference type="PROSITE" id="PS50109">
    <property type="entry name" value="HIS_KIN"/>
    <property type="match status" value="1"/>
</dbReference>
<keyword evidence="4" id="KW-0808">Transferase</keyword>
<dbReference type="FunFam" id="3.30.565.10:FF:000006">
    <property type="entry name" value="Sensor histidine kinase WalK"/>
    <property type="match status" value="1"/>
</dbReference>
<keyword evidence="8" id="KW-0812">Transmembrane</keyword>
<dbReference type="RefSeq" id="WP_147060206.1">
    <property type="nucleotide sequence ID" value="NZ_CP042437.1"/>
</dbReference>
<organism evidence="10 11">
    <name type="scientific">Mucilaginibacter ginsenosidivorax</name>
    <dbReference type="NCBI Taxonomy" id="862126"/>
    <lineage>
        <taxon>Bacteria</taxon>
        <taxon>Pseudomonadati</taxon>
        <taxon>Bacteroidota</taxon>
        <taxon>Sphingobacteriia</taxon>
        <taxon>Sphingobacteriales</taxon>
        <taxon>Sphingobacteriaceae</taxon>
        <taxon>Mucilaginibacter</taxon>
    </lineage>
</organism>
<feature type="transmembrane region" description="Helical" evidence="8">
    <location>
        <begin position="413"/>
        <end position="434"/>
    </location>
</feature>
<dbReference type="SUPFAM" id="SSF55874">
    <property type="entry name" value="ATPase domain of HSP90 chaperone/DNA topoisomerase II/histidine kinase"/>
    <property type="match status" value="1"/>
</dbReference>
<dbReference type="SUPFAM" id="SSF47384">
    <property type="entry name" value="Homodimeric domain of signal transducing histidine kinase"/>
    <property type="match status" value="1"/>
</dbReference>
<dbReference type="InterPro" id="IPR036097">
    <property type="entry name" value="HisK_dim/P_sf"/>
</dbReference>
<feature type="transmembrane region" description="Helical" evidence="8">
    <location>
        <begin position="12"/>
        <end position="31"/>
    </location>
</feature>
<keyword evidence="8" id="KW-1133">Transmembrane helix</keyword>
<evidence type="ECO:0000256" key="3">
    <source>
        <dbReference type="ARBA" id="ARBA00022553"/>
    </source>
</evidence>